<dbReference type="AlphaFoldDB" id="A0A7Y9NS22"/>
<evidence type="ECO:0000313" key="2">
    <source>
        <dbReference type="Proteomes" id="UP000534186"/>
    </source>
</evidence>
<evidence type="ECO:0000313" key="1">
    <source>
        <dbReference type="EMBL" id="NYF53948.1"/>
    </source>
</evidence>
<organism evidence="1 2">
    <name type="scientific">Tunturiibacter lichenicola</name>
    <dbReference type="NCBI Taxonomy" id="2051959"/>
    <lineage>
        <taxon>Bacteria</taxon>
        <taxon>Pseudomonadati</taxon>
        <taxon>Acidobacteriota</taxon>
        <taxon>Terriglobia</taxon>
        <taxon>Terriglobales</taxon>
        <taxon>Acidobacteriaceae</taxon>
        <taxon>Tunturiibacter</taxon>
    </lineage>
</organism>
<gene>
    <name evidence="1" type="ORF">HDF12_004347</name>
</gene>
<reference evidence="1 2" key="1">
    <citation type="submission" date="2020-07" db="EMBL/GenBank/DDBJ databases">
        <title>Genomic Encyclopedia of Type Strains, Phase IV (KMG-V): Genome sequencing to study the core and pangenomes of soil and plant-associated prokaryotes.</title>
        <authorList>
            <person name="Whitman W."/>
        </authorList>
    </citation>
    <scope>NUCLEOTIDE SEQUENCE [LARGE SCALE GENOMIC DNA]</scope>
    <source>
        <strain evidence="1 2">M8UP30</strain>
    </source>
</reference>
<accession>A0A7Y9NS22</accession>
<dbReference type="EMBL" id="JACCCV010000002">
    <property type="protein sequence ID" value="NYF53948.1"/>
    <property type="molecule type" value="Genomic_DNA"/>
</dbReference>
<sequence>MNMNLTHAFAGRSESLAFLTLSGNDLNCMRQTRVSQDVTRKSAARYTPTPVLSSQEDKARIALCQLIEELGKSGSADEFIARRERLFQRYVDLMLGLGRIAHALNEGIELVKKIKEQLYVAETFYANAAKEYCPPHLKDQAIFSLWELGKVVDLADFINSRPPVPENKREEDQRFSGVCTIELLFGRLHLDCLAYAISAKRVLPDDMQELLNEGMRHFVNGHVAIRFGARLRQEIVDDSPVELIPLDEEDRLDFAYSMAGREDEEY</sequence>
<proteinExistence type="predicted"/>
<name>A0A7Y9NS22_9BACT</name>
<dbReference type="Proteomes" id="UP000534186">
    <property type="component" value="Unassembled WGS sequence"/>
</dbReference>
<comment type="caution">
    <text evidence="1">The sequence shown here is derived from an EMBL/GenBank/DDBJ whole genome shotgun (WGS) entry which is preliminary data.</text>
</comment>
<protein>
    <submittedName>
        <fullName evidence="1">Uncharacterized protein</fullName>
    </submittedName>
</protein>